<comment type="caution">
    <text evidence="6">The sequence shown here is derived from an EMBL/GenBank/DDBJ whole genome shotgun (WGS) entry which is preliminary data.</text>
</comment>
<dbReference type="InterPro" id="IPR050574">
    <property type="entry name" value="HPF/YfiA_ribosome-assoc"/>
</dbReference>
<dbReference type="GO" id="GO:0045900">
    <property type="term" value="P:negative regulation of translational elongation"/>
    <property type="evidence" value="ECO:0007669"/>
    <property type="project" value="TreeGrafter"/>
</dbReference>
<feature type="domain" description="Sigma 54 modulation/S30EA ribosomal protein C-terminal" evidence="5">
    <location>
        <begin position="129"/>
        <end position="182"/>
    </location>
</feature>
<evidence type="ECO:0000313" key="7">
    <source>
        <dbReference type="Proteomes" id="UP000256900"/>
    </source>
</evidence>
<dbReference type="EMBL" id="QUMO01000002">
    <property type="protein sequence ID" value="REF87590.1"/>
    <property type="molecule type" value="Genomic_DNA"/>
</dbReference>
<reference evidence="6 7" key="1">
    <citation type="submission" date="2018-08" db="EMBL/GenBank/DDBJ databases">
        <title>Genomic Encyclopedia of Type Strains, Phase IV (KMG-IV): sequencing the most valuable type-strain genomes for metagenomic binning, comparative biology and taxonomic classification.</title>
        <authorList>
            <person name="Goeker M."/>
        </authorList>
    </citation>
    <scope>NUCLEOTIDE SEQUENCE [LARGE SCALE GENOMIC DNA]</scope>
    <source>
        <strain evidence="6 7">BW863</strain>
    </source>
</reference>
<dbReference type="InterPro" id="IPR036567">
    <property type="entry name" value="RHF-like"/>
</dbReference>
<protein>
    <recommendedName>
        <fullName evidence="3">Ribosome hibernation promoting factor</fullName>
    </recommendedName>
</protein>
<proteinExistence type="predicted"/>
<evidence type="ECO:0000313" key="6">
    <source>
        <dbReference type="EMBL" id="REF87590.1"/>
    </source>
</evidence>
<evidence type="ECO:0000256" key="1">
    <source>
        <dbReference type="ARBA" id="ARBA00022845"/>
    </source>
</evidence>
<keyword evidence="7" id="KW-1185">Reference proteome</keyword>
<keyword evidence="1" id="KW-0810">Translation regulation</keyword>
<dbReference type="PANTHER" id="PTHR33231">
    <property type="entry name" value="30S RIBOSOMAL PROTEIN"/>
    <property type="match status" value="1"/>
</dbReference>
<evidence type="ECO:0000259" key="5">
    <source>
        <dbReference type="Pfam" id="PF16321"/>
    </source>
</evidence>
<evidence type="ECO:0000256" key="4">
    <source>
        <dbReference type="SAM" id="MobiDB-lite"/>
    </source>
</evidence>
<feature type="region of interest" description="Disordered" evidence="4">
    <location>
        <begin position="87"/>
        <end position="106"/>
    </location>
</feature>
<name>A0A3D9Z0R4_9HYPH</name>
<evidence type="ECO:0000256" key="2">
    <source>
        <dbReference type="ARBA" id="ARBA00038695"/>
    </source>
</evidence>
<dbReference type="AlphaFoldDB" id="A0A3D9Z0R4"/>
<sequence length="196" mass="21032">MTLRVSGKNIDIGDSLRTYVGARLDLVVLKYAAEPTGGHVTIEREGSGFRTDCTLHLDSGVTLQAEAEASDAYSSFNKAADRIENRLRRQKDRSRARTNNPAESAIATAAPVPHAINFSSEADEADEANPVVIAEAIGDVAELSVSAAVEKLDIGDASVVFFRHPGNRHINLVYRRTDGNIGWIDLSTPSAKASSL</sequence>
<dbReference type="Proteomes" id="UP000256900">
    <property type="component" value="Unassembled WGS sequence"/>
</dbReference>
<dbReference type="RefSeq" id="WP_115835775.1">
    <property type="nucleotide sequence ID" value="NZ_CP025086.1"/>
</dbReference>
<dbReference type="Pfam" id="PF02482">
    <property type="entry name" value="Ribosomal_S30AE"/>
    <property type="match status" value="1"/>
</dbReference>
<dbReference type="Gene3D" id="3.30.160.100">
    <property type="entry name" value="Ribosome hibernation promotion factor-like"/>
    <property type="match status" value="1"/>
</dbReference>
<dbReference type="InterPro" id="IPR003489">
    <property type="entry name" value="RHF/RaiA"/>
</dbReference>
<dbReference type="PANTHER" id="PTHR33231:SF1">
    <property type="entry name" value="30S RIBOSOMAL PROTEIN"/>
    <property type="match status" value="1"/>
</dbReference>
<dbReference type="InterPro" id="IPR038416">
    <property type="entry name" value="Ribosom_S30AE_C_sf"/>
</dbReference>
<evidence type="ECO:0000256" key="3">
    <source>
        <dbReference type="ARBA" id="ARBA00041148"/>
    </source>
</evidence>
<gene>
    <name evidence="6" type="ORF">DES32_1213</name>
</gene>
<organism evidence="6 7">
    <name type="scientific">Methylovirgula ligni</name>
    <dbReference type="NCBI Taxonomy" id="569860"/>
    <lineage>
        <taxon>Bacteria</taxon>
        <taxon>Pseudomonadati</taxon>
        <taxon>Pseudomonadota</taxon>
        <taxon>Alphaproteobacteria</taxon>
        <taxon>Hyphomicrobiales</taxon>
        <taxon>Beijerinckiaceae</taxon>
        <taxon>Methylovirgula</taxon>
    </lineage>
</organism>
<dbReference type="Pfam" id="PF16321">
    <property type="entry name" value="Ribosom_S30AE_C"/>
    <property type="match status" value="1"/>
</dbReference>
<dbReference type="NCBIfam" id="TIGR00741">
    <property type="entry name" value="yfiA"/>
    <property type="match status" value="1"/>
</dbReference>
<dbReference type="GO" id="GO:0022627">
    <property type="term" value="C:cytosolic small ribosomal subunit"/>
    <property type="evidence" value="ECO:0007669"/>
    <property type="project" value="TreeGrafter"/>
</dbReference>
<accession>A0A3D9Z0R4</accession>
<dbReference type="GO" id="GO:0043024">
    <property type="term" value="F:ribosomal small subunit binding"/>
    <property type="evidence" value="ECO:0007669"/>
    <property type="project" value="TreeGrafter"/>
</dbReference>
<dbReference type="InterPro" id="IPR032528">
    <property type="entry name" value="Ribosom_S30AE_C"/>
</dbReference>
<dbReference type="Gene3D" id="3.30.505.50">
    <property type="entry name" value="Sigma 54 modulation/S30EA ribosomal protein, C-terminal domain"/>
    <property type="match status" value="1"/>
</dbReference>
<dbReference type="SUPFAM" id="SSF69754">
    <property type="entry name" value="Ribosome binding protein Y (YfiA homologue)"/>
    <property type="match status" value="1"/>
</dbReference>
<comment type="subunit">
    <text evidence="2">Associates exclusively with 100S ribosomes, which are dimers of 70S ribosomes.</text>
</comment>
<dbReference type="OrthoDB" id="9794975at2"/>